<dbReference type="GO" id="GO:0043022">
    <property type="term" value="F:ribosome binding"/>
    <property type="evidence" value="ECO:0007669"/>
    <property type="project" value="InterPro"/>
</dbReference>
<dbReference type="InterPro" id="IPR043605">
    <property type="entry name" value="DUF883_C"/>
</dbReference>
<proteinExistence type="predicted"/>
<keyword evidence="3" id="KW-1185">Reference proteome</keyword>
<dbReference type="EMBL" id="JANFPI010000002">
    <property type="protein sequence ID" value="MCX8996913.1"/>
    <property type="molecule type" value="Genomic_DNA"/>
</dbReference>
<gene>
    <name evidence="2" type="ORF">NOF55_07325</name>
</gene>
<dbReference type="AlphaFoldDB" id="A0AAE3MXN6"/>
<reference evidence="2" key="1">
    <citation type="submission" date="2022-07" db="EMBL/GenBank/DDBJ databases">
        <title>Ectorhizobium quercum gen.nov., sp. nov.</title>
        <authorList>
            <person name="Ma T."/>
            <person name="Li Y."/>
        </authorList>
    </citation>
    <scope>NUCLEOTIDE SEQUENCE</scope>
    <source>
        <strain evidence="2">BDR2-2</strain>
    </source>
</reference>
<sequence length="106" mass="11051">MAIGKDGEPATTADLEQQVEQIRKDISALTETITSLAAGKAEEVKAHALKAGSDVAEASSNAFEAARDQVCAAQADLEDRIRAKPLQSLGVAAGIGFFLALLTRRA</sequence>
<dbReference type="Proteomes" id="UP001208771">
    <property type="component" value="Unassembled WGS sequence"/>
</dbReference>
<evidence type="ECO:0000259" key="1">
    <source>
        <dbReference type="Pfam" id="PF19029"/>
    </source>
</evidence>
<name>A0AAE3MXN6_9HYPH</name>
<evidence type="ECO:0000313" key="2">
    <source>
        <dbReference type="EMBL" id="MCX8996913.1"/>
    </source>
</evidence>
<organism evidence="2 3">
    <name type="scientific">Ectorhizobium quercum</name>
    <dbReference type="NCBI Taxonomy" id="2965071"/>
    <lineage>
        <taxon>Bacteria</taxon>
        <taxon>Pseudomonadati</taxon>
        <taxon>Pseudomonadota</taxon>
        <taxon>Alphaproteobacteria</taxon>
        <taxon>Hyphomicrobiales</taxon>
        <taxon>Rhizobiaceae</taxon>
        <taxon>Ectorhizobium</taxon>
    </lineage>
</organism>
<accession>A0AAE3MXN6</accession>
<dbReference type="PANTHER" id="PTHR35893">
    <property type="entry name" value="INNER MEMBRANE PROTEIN-RELATED"/>
    <property type="match status" value="1"/>
</dbReference>
<comment type="caution">
    <text evidence="2">The sequence shown here is derived from an EMBL/GenBank/DDBJ whole genome shotgun (WGS) entry which is preliminary data.</text>
</comment>
<feature type="domain" description="DUF883" evidence="1">
    <location>
        <begin position="78"/>
        <end position="102"/>
    </location>
</feature>
<dbReference type="Pfam" id="PF19029">
    <property type="entry name" value="DUF883_C"/>
    <property type="match status" value="1"/>
</dbReference>
<dbReference type="PANTHER" id="PTHR35893:SF3">
    <property type="entry name" value="INNER MEMBRANE PROTEIN"/>
    <property type="match status" value="1"/>
</dbReference>
<dbReference type="RefSeq" id="WP_306410685.1">
    <property type="nucleotide sequence ID" value="NZ_JANFPI010000002.1"/>
</dbReference>
<protein>
    <submittedName>
        <fullName evidence="2">DUF883 domain-containing protein</fullName>
    </submittedName>
</protein>
<dbReference type="InterPro" id="IPR010279">
    <property type="entry name" value="YqjD/ElaB"/>
</dbReference>
<evidence type="ECO:0000313" key="3">
    <source>
        <dbReference type="Proteomes" id="UP001208771"/>
    </source>
</evidence>